<feature type="domain" description="Transposase IS116/IS110/IS902 C-terminal" evidence="2">
    <location>
        <begin position="266"/>
        <end position="350"/>
    </location>
</feature>
<sequence length="397" mass="43131">MIIGLDVGKTGHHACALTTTGERIYDKPLPQDEAALREILASMQAHGSVLMVVDQPNTIGALPIAVARDCGCTVGYLPGLAMRKAADLYPGRSKTDRRDAFIIADTARTMPHTLRAVDRDDETLAALKMLAGFDDDIAKDATRTKNRLRSVLTQIHPALERVFAGEILSRTLVLDLLIHYGGPTKLAAAGRGRVLKWMRNRAKKDPAALVDAIFAALAEQTVTVPGTAAAELVIPQLAANIKALQAQRDTIAEQVEEMLESFPLAEVLMSMPGVGIKTASNILLSIGDCQDFADAAHLAAYAGIAPITRRSGTSIRGEFPTRAGNKRLKNAMFRSAWIASNCHPASRDYYLRKRAEGKKHNAAVMCLARRRCNVIYALLTRREFFREIPARTIATAA</sequence>
<organism evidence="3 4">
    <name type="scientific">Corynebacterium xerosis</name>
    <dbReference type="NCBI Taxonomy" id="1725"/>
    <lineage>
        <taxon>Bacteria</taxon>
        <taxon>Bacillati</taxon>
        <taxon>Actinomycetota</taxon>
        <taxon>Actinomycetes</taxon>
        <taxon>Mycobacteriales</taxon>
        <taxon>Corynebacteriaceae</taxon>
        <taxon>Corynebacterium</taxon>
    </lineage>
</organism>
<dbReference type="GO" id="GO:0006313">
    <property type="term" value="P:DNA transposition"/>
    <property type="evidence" value="ECO:0007669"/>
    <property type="project" value="InterPro"/>
</dbReference>
<proteinExistence type="predicted"/>
<dbReference type="NCBIfam" id="NF033542">
    <property type="entry name" value="transpos_IS110"/>
    <property type="match status" value="1"/>
</dbReference>
<reference evidence="3 4" key="1">
    <citation type="submission" date="2017-09" db="EMBL/GenBank/DDBJ databases">
        <title>Bacterial strain isolated from the female urinary microbiota.</title>
        <authorList>
            <person name="Thomas-White K."/>
            <person name="Kumar N."/>
            <person name="Forster S."/>
            <person name="Putonti C."/>
            <person name="Lawley T."/>
            <person name="Wolfe A.J."/>
        </authorList>
    </citation>
    <scope>NUCLEOTIDE SEQUENCE [LARGE SCALE GENOMIC DNA]</scope>
    <source>
        <strain evidence="3 4">UMB0908</strain>
    </source>
</reference>
<gene>
    <name evidence="3" type="ORF">CJ204_08165</name>
</gene>
<evidence type="ECO:0000259" key="2">
    <source>
        <dbReference type="Pfam" id="PF02371"/>
    </source>
</evidence>
<dbReference type="PANTHER" id="PTHR33055">
    <property type="entry name" value="TRANSPOSASE FOR INSERTION SEQUENCE ELEMENT IS1111A"/>
    <property type="match status" value="1"/>
</dbReference>
<dbReference type="RefSeq" id="WP_102213412.1">
    <property type="nucleotide sequence ID" value="NZ_PNHF01000018.1"/>
</dbReference>
<dbReference type="Proteomes" id="UP000235363">
    <property type="component" value="Unassembled WGS sequence"/>
</dbReference>
<dbReference type="GO" id="GO:0003677">
    <property type="term" value="F:DNA binding"/>
    <property type="evidence" value="ECO:0007669"/>
    <property type="project" value="InterPro"/>
</dbReference>
<feature type="domain" description="Transposase IS110-like N-terminal" evidence="1">
    <location>
        <begin position="3"/>
        <end position="157"/>
    </location>
</feature>
<evidence type="ECO:0000313" key="3">
    <source>
        <dbReference type="EMBL" id="PMC61962.1"/>
    </source>
</evidence>
<accession>A0A2N6SY22</accession>
<name>A0A2N6SY22_9CORY</name>
<evidence type="ECO:0000313" key="4">
    <source>
        <dbReference type="Proteomes" id="UP000235363"/>
    </source>
</evidence>
<protein>
    <submittedName>
        <fullName evidence="3">IS110 family transposase</fullName>
    </submittedName>
</protein>
<dbReference type="InterPro" id="IPR002525">
    <property type="entry name" value="Transp_IS110-like_N"/>
</dbReference>
<dbReference type="PANTHER" id="PTHR33055:SF3">
    <property type="entry name" value="PUTATIVE TRANSPOSASE FOR IS117-RELATED"/>
    <property type="match status" value="1"/>
</dbReference>
<dbReference type="AlphaFoldDB" id="A0A2N6SY22"/>
<dbReference type="GO" id="GO:0004803">
    <property type="term" value="F:transposase activity"/>
    <property type="evidence" value="ECO:0007669"/>
    <property type="project" value="InterPro"/>
</dbReference>
<dbReference type="Pfam" id="PF01548">
    <property type="entry name" value="DEDD_Tnp_IS110"/>
    <property type="match status" value="1"/>
</dbReference>
<dbReference type="InterPro" id="IPR047650">
    <property type="entry name" value="Transpos_IS110"/>
</dbReference>
<dbReference type="EMBL" id="PNHF01000018">
    <property type="protein sequence ID" value="PMC61962.1"/>
    <property type="molecule type" value="Genomic_DNA"/>
</dbReference>
<dbReference type="InterPro" id="IPR003346">
    <property type="entry name" value="Transposase_20"/>
</dbReference>
<evidence type="ECO:0000259" key="1">
    <source>
        <dbReference type="Pfam" id="PF01548"/>
    </source>
</evidence>
<comment type="caution">
    <text evidence="3">The sequence shown here is derived from an EMBL/GenBank/DDBJ whole genome shotgun (WGS) entry which is preliminary data.</text>
</comment>
<dbReference type="Pfam" id="PF02371">
    <property type="entry name" value="Transposase_20"/>
    <property type="match status" value="1"/>
</dbReference>